<reference evidence="1 2" key="1">
    <citation type="journal article" date="2014" name="PLoS ONE">
        <title>Genome Sequence of Candidatus Nitrososphaera evergladensis from Group I.1b Enriched from Everglades Soil Reveals Novel Genomic Features of the Ammonia-Oxidizing Archaea.</title>
        <authorList>
            <person name="Zhalnina K.V."/>
            <person name="Dias R."/>
            <person name="Leonard M.T."/>
            <person name="Dorr de Quadros P."/>
            <person name="Camargo F.A."/>
            <person name="Drew J.C."/>
            <person name="Farmerie W.G."/>
            <person name="Daroub S.H."/>
            <person name="Triplett E.W."/>
        </authorList>
    </citation>
    <scope>NUCLEOTIDE SEQUENCE [LARGE SCALE GENOMIC DNA]</scope>
    <source>
        <strain evidence="1 2">SR1</strain>
    </source>
</reference>
<accession>A0A075MM21</accession>
<dbReference type="HOGENOM" id="CLU_2712605_0_0_2"/>
<dbReference type="EMBL" id="CP007174">
    <property type="protein sequence ID" value="AIF82175.1"/>
    <property type="molecule type" value="Genomic_DNA"/>
</dbReference>
<dbReference type="Proteomes" id="UP000028194">
    <property type="component" value="Chromosome"/>
</dbReference>
<dbReference type="KEGG" id="nev:NTE_00091"/>
<gene>
    <name evidence="1" type="ORF">NTE_00091</name>
</gene>
<sequence>MINNECHAYTGGMGGKQREEEQVLLTLPNIKYLVEGLEALLMTDLDGDKRAKVIKLRDDLASYVNSIFSDYS</sequence>
<name>A0A075MM21_9ARCH</name>
<evidence type="ECO:0000313" key="2">
    <source>
        <dbReference type="Proteomes" id="UP000028194"/>
    </source>
</evidence>
<keyword evidence="2" id="KW-1185">Reference proteome</keyword>
<evidence type="ECO:0000313" key="1">
    <source>
        <dbReference type="EMBL" id="AIF82175.1"/>
    </source>
</evidence>
<organism evidence="1 2">
    <name type="scientific">Candidatus Nitrososphaera evergladensis SR1</name>
    <dbReference type="NCBI Taxonomy" id="1459636"/>
    <lineage>
        <taxon>Archaea</taxon>
        <taxon>Nitrososphaerota</taxon>
        <taxon>Nitrososphaeria</taxon>
        <taxon>Nitrososphaerales</taxon>
        <taxon>Nitrososphaeraceae</taxon>
        <taxon>Nitrososphaera</taxon>
    </lineage>
</organism>
<protein>
    <submittedName>
        <fullName evidence="1">Uncharacterized protein</fullName>
    </submittedName>
</protein>
<dbReference type="AlphaFoldDB" id="A0A075MM21"/>
<proteinExistence type="predicted"/>